<evidence type="ECO:0000313" key="1">
    <source>
        <dbReference type="EMBL" id="EKF52377.1"/>
    </source>
</evidence>
<dbReference type="CDD" id="cd09024">
    <property type="entry name" value="Aldose_epim_lacX"/>
    <property type="match status" value="1"/>
</dbReference>
<name>K2QFT6_9LACT</name>
<dbReference type="eggNOG" id="COG2017">
    <property type="taxonomic scope" value="Bacteria"/>
</dbReference>
<dbReference type="InterPro" id="IPR008183">
    <property type="entry name" value="Aldose_1/G6P_1-epimerase"/>
</dbReference>
<dbReference type="InterPro" id="IPR014718">
    <property type="entry name" value="GH-type_carb-bd"/>
</dbReference>
<dbReference type="GO" id="GO:0016853">
    <property type="term" value="F:isomerase activity"/>
    <property type="evidence" value="ECO:0007669"/>
    <property type="project" value="InterPro"/>
</dbReference>
<proteinExistence type="predicted"/>
<dbReference type="InterPro" id="IPR037481">
    <property type="entry name" value="LacX"/>
</dbReference>
<reference evidence="1 2" key="1">
    <citation type="journal article" date="2012" name="J. Bacteriol.">
        <title>Genome Sequence of the Bacteriocin-Producing Strain Lactococcus garvieae DCC43.</title>
        <authorList>
            <person name="Gabrielsen C."/>
            <person name="Brede D.A."/>
            <person name="Hernandez P.E."/>
            <person name="Nes I.F."/>
            <person name="Diep D.B."/>
        </authorList>
    </citation>
    <scope>NUCLEOTIDE SEQUENCE [LARGE SCALE GENOMIC DNA]</scope>
    <source>
        <strain evidence="1 2">DCC43</strain>
    </source>
</reference>
<gene>
    <name evidence="1" type="ORF">C426_0259</name>
</gene>
<dbReference type="Proteomes" id="UP000006787">
    <property type="component" value="Unassembled WGS sequence"/>
</dbReference>
<dbReference type="InterPro" id="IPR011013">
    <property type="entry name" value="Gal_mutarotase_sf_dom"/>
</dbReference>
<dbReference type="Pfam" id="PF01263">
    <property type="entry name" value="Aldose_epim"/>
    <property type="match status" value="1"/>
</dbReference>
<dbReference type="GO" id="GO:0030246">
    <property type="term" value="F:carbohydrate binding"/>
    <property type="evidence" value="ECO:0007669"/>
    <property type="project" value="InterPro"/>
</dbReference>
<dbReference type="SUPFAM" id="SSF74650">
    <property type="entry name" value="Galactose mutarotase-like"/>
    <property type="match status" value="1"/>
</dbReference>
<evidence type="ECO:0000313" key="2">
    <source>
        <dbReference type="Proteomes" id="UP000006787"/>
    </source>
</evidence>
<dbReference type="GO" id="GO:0005975">
    <property type="term" value="P:carbohydrate metabolic process"/>
    <property type="evidence" value="ECO:0007669"/>
    <property type="project" value="InterPro"/>
</dbReference>
<accession>K2QFT6</accession>
<comment type="caution">
    <text evidence="1">The sequence shown here is derived from an EMBL/GenBank/DDBJ whole genome shotgun (WGS) entry which is preliminary data.</text>
</comment>
<dbReference type="PATRIC" id="fig|1231377.3.peg.258"/>
<sequence>MMKNTLKNDTLVISVDTFGAELHSVQKDEVEYLWQADSAFWGRHAPVLFPIVGKLKNGQYSYEDKNFQMSGHGFARDSEFTLIKEEADELVYEITSNSQTLAEYPFKFSFKVGYKLTDNRLRVRYQVENKDEKTMIFGVGAHPAFNVPLKNGSFEDYKFTVSPSEKRTFIPLDVPTGTLKREEQSEVEVSDLPLSRELFAKDALVYTSSEEMSVALTNSIDSRSVKVTWKDMPFFGLWSPYPADAPFVCIEPWCGIADDADTTGQLTNKFGMNQLPANEKFSCEYVIEIN</sequence>
<dbReference type="Gene3D" id="2.70.98.10">
    <property type="match status" value="1"/>
</dbReference>
<organism evidence="1 2">
    <name type="scientific">Lactococcus garvieae DCC43</name>
    <dbReference type="NCBI Taxonomy" id="1231377"/>
    <lineage>
        <taxon>Bacteria</taxon>
        <taxon>Bacillati</taxon>
        <taxon>Bacillota</taxon>
        <taxon>Bacilli</taxon>
        <taxon>Lactobacillales</taxon>
        <taxon>Streptococcaceae</taxon>
        <taxon>Lactococcus</taxon>
    </lineage>
</organism>
<protein>
    <submittedName>
        <fullName evidence="1">LacX protein, plasmid</fullName>
    </submittedName>
</protein>
<dbReference type="EMBL" id="AMQS01000002">
    <property type="protein sequence ID" value="EKF52377.1"/>
    <property type="molecule type" value="Genomic_DNA"/>
</dbReference>
<dbReference type="AlphaFoldDB" id="K2QFT6"/>